<feature type="region of interest" description="Disordered" evidence="1">
    <location>
        <begin position="213"/>
        <end position="237"/>
    </location>
</feature>
<comment type="caution">
    <text evidence="2">The sequence shown here is derived from an EMBL/GenBank/DDBJ whole genome shotgun (WGS) entry which is preliminary data.</text>
</comment>
<evidence type="ECO:0000256" key="1">
    <source>
        <dbReference type="SAM" id="MobiDB-lite"/>
    </source>
</evidence>
<feature type="region of interest" description="Disordered" evidence="1">
    <location>
        <begin position="29"/>
        <end position="55"/>
    </location>
</feature>
<proteinExistence type="predicted"/>
<feature type="compositionally biased region" description="Acidic residues" evidence="1">
    <location>
        <begin position="224"/>
        <end position="237"/>
    </location>
</feature>
<reference evidence="2" key="2">
    <citation type="submission" date="2021-09" db="EMBL/GenBank/DDBJ databases">
        <authorList>
            <person name="Jia N."/>
            <person name="Wang J."/>
            <person name="Shi W."/>
            <person name="Du L."/>
            <person name="Sun Y."/>
            <person name="Zhan W."/>
            <person name="Jiang J."/>
            <person name="Wang Q."/>
            <person name="Zhang B."/>
            <person name="Ji P."/>
            <person name="Sakyi L.B."/>
            <person name="Cui X."/>
            <person name="Yuan T."/>
            <person name="Jiang B."/>
            <person name="Yang W."/>
            <person name="Lam T.T.-Y."/>
            <person name="Chang Q."/>
            <person name="Ding S."/>
            <person name="Wang X."/>
            <person name="Zhu J."/>
            <person name="Ruan X."/>
            <person name="Zhao L."/>
            <person name="Wei J."/>
            <person name="Que T."/>
            <person name="Du C."/>
            <person name="Cheng J."/>
            <person name="Dai P."/>
            <person name="Han X."/>
            <person name="Huang E."/>
            <person name="Gao Y."/>
            <person name="Liu J."/>
            <person name="Shao H."/>
            <person name="Ye R."/>
            <person name="Li L."/>
            <person name="Wei W."/>
            <person name="Wang X."/>
            <person name="Wang C."/>
            <person name="Huo Q."/>
            <person name="Li W."/>
            <person name="Guo W."/>
            <person name="Chen H."/>
            <person name="Chen S."/>
            <person name="Zhou L."/>
            <person name="Zhou L."/>
            <person name="Ni X."/>
            <person name="Tian J."/>
            <person name="Zhou Y."/>
            <person name="Sheng Y."/>
            <person name="Liu T."/>
            <person name="Pan Y."/>
            <person name="Xia L."/>
            <person name="Li J."/>
            <person name="Zhao F."/>
            <person name="Cao W."/>
        </authorList>
    </citation>
    <scope>NUCLEOTIDE SEQUENCE</scope>
    <source>
        <strain evidence="2">Rmic-2018</strain>
        <tissue evidence="2">Larvae</tissue>
    </source>
</reference>
<reference evidence="2" key="1">
    <citation type="journal article" date="2020" name="Cell">
        <title>Large-Scale Comparative Analyses of Tick Genomes Elucidate Their Genetic Diversity and Vector Capacities.</title>
        <authorList>
            <consortium name="Tick Genome and Microbiome Consortium (TIGMIC)"/>
            <person name="Jia N."/>
            <person name="Wang J."/>
            <person name="Shi W."/>
            <person name="Du L."/>
            <person name="Sun Y."/>
            <person name="Zhan W."/>
            <person name="Jiang J.F."/>
            <person name="Wang Q."/>
            <person name="Zhang B."/>
            <person name="Ji P."/>
            <person name="Bell-Sakyi L."/>
            <person name="Cui X.M."/>
            <person name="Yuan T.T."/>
            <person name="Jiang B.G."/>
            <person name="Yang W.F."/>
            <person name="Lam T.T."/>
            <person name="Chang Q.C."/>
            <person name="Ding S.J."/>
            <person name="Wang X.J."/>
            <person name="Zhu J.G."/>
            <person name="Ruan X.D."/>
            <person name="Zhao L."/>
            <person name="Wei J.T."/>
            <person name="Ye R.Z."/>
            <person name="Que T.C."/>
            <person name="Du C.H."/>
            <person name="Zhou Y.H."/>
            <person name="Cheng J.X."/>
            <person name="Dai P.F."/>
            <person name="Guo W.B."/>
            <person name="Han X.H."/>
            <person name="Huang E.J."/>
            <person name="Li L.F."/>
            <person name="Wei W."/>
            <person name="Gao Y.C."/>
            <person name="Liu J.Z."/>
            <person name="Shao H.Z."/>
            <person name="Wang X."/>
            <person name="Wang C.C."/>
            <person name="Yang T.C."/>
            <person name="Huo Q.B."/>
            <person name="Li W."/>
            <person name="Chen H.Y."/>
            <person name="Chen S.E."/>
            <person name="Zhou L.G."/>
            <person name="Ni X.B."/>
            <person name="Tian J.H."/>
            <person name="Sheng Y."/>
            <person name="Liu T."/>
            <person name="Pan Y.S."/>
            <person name="Xia L.Y."/>
            <person name="Li J."/>
            <person name="Zhao F."/>
            <person name="Cao W.C."/>
        </authorList>
    </citation>
    <scope>NUCLEOTIDE SEQUENCE</scope>
    <source>
        <strain evidence="2">Rmic-2018</strain>
    </source>
</reference>
<dbReference type="Proteomes" id="UP000821866">
    <property type="component" value="Chromosome 1"/>
</dbReference>
<dbReference type="EMBL" id="JABSTU010000001">
    <property type="protein sequence ID" value="KAH8040623.1"/>
    <property type="molecule type" value="Genomic_DNA"/>
</dbReference>
<protein>
    <submittedName>
        <fullName evidence="2">Uncharacterized protein</fullName>
    </submittedName>
</protein>
<evidence type="ECO:0000313" key="2">
    <source>
        <dbReference type="EMBL" id="KAH8040623.1"/>
    </source>
</evidence>
<organism evidence="2 3">
    <name type="scientific">Rhipicephalus microplus</name>
    <name type="common">Cattle tick</name>
    <name type="synonym">Boophilus microplus</name>
    <dbReference type="NCBI Taxonomy" id="6941"/>
    <lineage>
        <taxon>Eukaryota</taxon>
        <taxon>Metazoa</taxon>
        <taxon>Ecdysozoa</taxon>
        <taxon>Arthropoda</taxon>
        <taxon>Chelicerata</taxon>
        <taxon>Arachnida</taxon>
        <taxon>Acari</taxon>
        <taxon>Parasitiformes</taxon>
        <taxon>Ixodida</taxon>
        <taxon>Ixodoidea</taxon>
        <taxon>Ixodidae</taxon>
        <taxon>Rhipicephalinae</taxon>
        <taxon>Rhipicephalus</taxon>
        <taxon>Boophilus</taxon>
    </lineage>
</organism>
<accession>A0A9J6F284</accession>
<keyword evidence="3" id="KW-1185">Reference proteome</keyword>
<feature type="compositionally biased region" description="Polar residues" evidence="1">
    <location>
        <begin position="114"/>
        <end position="123"/>
    </location>
</feature>
<feature type="compositionally biased region" description="Low complexity" evidence="1">
    <location>
        <begin position="124"/>
        <end position="140"/>
    </location>
</feature>
<dbReference type="AlphaFoldDB" id="A0A9J6F284"/>
<dbReference type="VEuPathDB" id="VectorBase:LOC119165224"/>
<gene>
    <name evidence="2" type="ORF">HPB51_011938</name>
</gene>
<feature type="compositionally biased region" description="Acidic residues" evidence="1">
    <location>
        <begin position="35"/>
        <end position="44"/>
    </location>
</feature>
<name>A0A9J6F284_RHIMP</name>
<feature type="region of interest" description="Disordered" evidence="1">
    <location>
        <begin position="114"/>
        <end position="140"/>
    </location>
</feature>
<sequence>MEEDINMQDYVLSSTHVRASDVIRRGQYDASVESESMDSADPDEVQSVPASNSARIRSQMSNEIDESLRNVMRKVDDDIRQCVSRGQPLISIFGSPPGRARRHRLPFEHTTASSNVGRVQQRQLPRGCSSRGPPSPGSLRWLDTPHAVSVSRGMSGTQQLMLFDHDARVRQAYRRAQWMNQAQRFRIALDMSDPKVQQTMQLAEQPFDFQVGGRTPPVHITGIDPDEEDDELQEISS</sequence>
<evidence type="ECO:0000313" key="3">
    <source>
        <dbReference type="Proteomes" id="UP000821866"/>
    </source>
</evidence>